<proteinExistence type="predicted"/>
<dbReference type="Proteomes" id="UP000217289">
    <property type="component" value="Chromosome"/>
</dbReference>
<dbReference type="InterPro" id="IPR019248">
    <property type="entry name" value="Glucodextran_C"/>
</dbReference>
<dbReference type="Gene3D" id="3.20.20.80">
    <property type="entry name" value="Glycosidases"/>
    <property type="match status" value="1"/>
</dbReference>
<dbReference type="PROSITE" id="PS51257">
    <property type="entry name" value="PROKAR_LIPOPROTEIN"/>
    <property type="match status" value="1"/>
</dbReference>
<gene>
    <name evidence="6" type="ORF">MEBOL_006758</name>
</gene>
<feature type="compositionally biased region" description="Pro residues" evidence="4">
    <location>
        <begin position="25"/>
        <end position="46"/>
    </location>
</feature>
<evidence type="ECO:0000256" key="4">
    <source>
        <dbReference type="SAM" id="MobiDB-lite"/>
    </source>
</evidence>
<dbReference type="SUPFAM" id="SSF51445">
    <property type="entry name" value="(Trans)glycosidases"/>
    <property type="match status" value="1"/>
</dbReference>
<feature type="region of interest" description="Disordered" evidence="4">
    <location>
        <begin position="21"/>
        <end position="51"/>
    </location>
</feature>
<dbReference type="GO" id="GO:0005975">
    <property type="term" value="P:carbohydrate metabolic process"/>
    <property type="evidence" value="ECO:0007669"/>
    <property type="project" value="InterPro"/>
</dbReference>
<dbReference type="SUPFAM" id="SSF51011">
    <property type="entry name" value="Glycosyl hydrolase domain"/>
    <property type="match status" value="1"/>
</dbReference>
<evidence type="ECO:0000313" key="7">
    <source>
        <dbReference type="Proteomes" id="UP000217289"/>
    </source>
</evidence>
<comment type="cofactor">
    <cofactor evidence="1">
        <name>Ca(2+)</name>
        <dbReference type="ChEBI" id="CHEBI:29108"/>
    </cofactor>
</comment>
<keyword evidence="2" id="KW-0479">Metal-binding</keyword>
<dbReference type="AlphaFoldDB" id="A0A250IQ25"/>
<feature type="domain" description="Glycosyl hydrolase family 13 catalytic" evidence="5">
    <location>
        <begin position="63"/>
        <end position="481"/>
    </location>
</feature>
<reference evidence="6 7" key="1">
    <citation type="submission" date="2017-06" db="EMBL/GenBank/DDBJ databases">
        <authorList>
            <person name="Kim H.J."/>
            <person name="Triplett B.A."/>
        </authorList>
    </citation>
    <scope>NUCLEOTIDE SEQUENCE [LARGE SCALE GENOMIC DNA]</scope>
    <source>
        <strain evidence="6 7">DSM 14713</strain>
    </source>
</reference>
<evidence type="ECO:0000256" key="2">
    <source>
        <dbReference type="ARBA" id="ARBA00022723"/>
    </source>
</evidence>
<keyword evidence="3" id="KW-0732">Signal</keyword>
<dbReference type="SMART" id="SM00642">
    <property type="entry name" value="Aamy"/>
    <property type="match status" value="1"/>
</dbReference>
<dbReference type="SUPFAM" id="SSF49344">
    <property type="entry name" value="CBD9-like"/>
    <property type="match status" value="1"/>
</dbReference>
<dbReference type="PANTHER" id="PTHR10357">
    <property type="entry name" value="ALPHA-AMYLASE FAMILY MEMBER"/>
    <property type="match status" value="1"/>
</dbReference>
<sequence>MHSRASKRLFPVWVAVILACRSDPDPSPPPTPPPSEEPQPPAPPPEDLLQVPSPDWRDQILYFVMTDRFANGDPANDDQGAGEFGPADGARYSGGDLKGLLGRLDYIQGLGATAVWITPPVANQWWDPLVNYGGYHGYWARDFTRVDAHLGTLEDYQRLSRGLHGRGMYLVQDIVLNHMANCFTYTQYDPSDVSAHVRLNTGAKPACGPSQAAFQQWDPTNPAHRQANLFHWTPSIRDYGVRDQELNWQLSDLDDLNTENPAVLAALKDSYTHWIREAGVDGFRVDTAFYVPQATFKDFLYSTDEAHPGVLPVARSLGKADFLAFGEGYATDKPFEDTASRKIASYMTEESTGEPLLPGMIHFPLYATSGDVFARGRPTAQLAHRLEHSREVFARPHLMPTILDNHDVDRFLKGGSEAALRQALLFMMTVPGIPVLYYGTEQGFTEQRGAMFQAGFGSGGRDRFDTSAPLYGLIRELTALRKAHAVFRRGTPTVLRHNEVRAGVFAYQMEHEGQVAFVIFNTADERMLLDNLPTGLPEGRVLELGAGLDPEAEAVQVGPGGRLSLNLPPRAARVFLPSDQTRPVTPEPARVTVTQASGGTVPGDFELSGSAVGVSSFQWVVDGALARTQPVTVKPDGTWSTRVSTTGMVDASLQHSLVAWAGDARVLSGTWTFRVSRVFTPLLTHEDPEGDDVGPSGTYHYPTDSSWGDNHQGDLRRVTLLGSDTVLRIALQTKTVTTVWNPQNGFDHVAFTVFLDVPGRTGLTVMPQQNASLPTGMDWDYRLRVHGWSNTLFDTRGASATQEGTPLSPTASLSVDKAANTVVLTVSGEALDGLTDLRGVKVYVTTWDYDMGYRRLVPSPAEWEFWGADGTTSPLVLDDTPLLVIP</sequence>
<dbReference type="Gene3D" id="2.60.40.1190">
    <property type="match status" value="1"/>
</dbReference>
<dbReference type="RefSeq" id="WP_095981338.1">
    <property type="nucleotide sequence ID" value="NZ_CP022163.1"/>
</dbReference>
<dbReference type="Pfam" id="PF00128">
    <property type="entry name" value="Alpha-amylase"/>
    <property type="match status" value="1"/>
</dbReference>
<keyword evidence="7" id="KW-1185">Reference proteome</keyword>
<name>A0A250IQ25_9BACT</name>
<dbReference type="Pfam" id="PF09985">
    <property type="entry name" value="Glucodextran_C"/>
    <property type="match status" value="1"/>
</dbReference>
<accession>A0A250IQ25</accession>
<dbReference type="InterPro" id="IPR017853">
    <property type="entry name" value="GH"/>
</dbReference>
<evidence type="ECO:0000256" key="1">
    <source>
        <dbReference type="ARBA" id="ARBA00001913"/>
    </source>
</evidence>
<dbReference type="OrthoDB" id="9760647at2"/>
<organism evidence="6 7">
    <name type="scientific">Melittangium boletus DSM 14713</name>
    <dbReference type="NCBI Taxonomy" id="1294270"/>
    <lineage>
        <taxon>Bacteria</taxon>
        <taxon>Pseudomonadati</taxon>
        <taxon>Myxococcota</taxon>
        <taxon>Myxococcia</taxon>
        <taxon>Myxococcales</taxon>
        <taxon>Cystobacterineae</taxon>
        <taxon>Archangiaceae</taxon>
        <taxon>Melittangium</taxon>
    </lineage>
</organism>
<dbReference type="GO" id="GO:0046872">
    <property type="term" value="F:metal ion binding"/>
    <property type="evidence" value="ECO:0007669"/>
    <property type="project" value="UniProtKB-KW"/>
</dbReference>
<protein>
    <submittedName>
        <fullName evidence="6">Alpha amylase catalytic region</fullName>
    </submittedName>
</protein>
<dbReference type="KEGG" id="mbd:MEBOL_006758"/>
<dbReference type="PANTHER" id="PTHR10357:SF215">
    <property type="entry name" value="ALPHA-AMYLASE 1"/>
    <property type="match status" value="1"/>
</dbReference>
<evidence type="ECO:0000313" key="6">
    <source>
        <dbReference type="EMBL" id="ATB33267.1"/>
    </source>
</evidence>
<evidence type="ECO:0000256" key="3">
    <source>
        <dbReference type="ARBA" id="ARBA00022729"/>
    </source>
</evidence>
<dbReference type="EMBL" id="CP022163">
    <property type="protein sequence ID" value="ATB33267.1"/>
    <property type="molecule type" value="Genomic_DNA"/>
</dbReference>
<dbReference type="InterPro" id="IPR006047">
    <property type="entry name" value="GH13_cat_dom"/>
</dbReference>
<evidence type="ECO:0000259" key="5">
    <source>
        <dbReference type="SMART" id="SM00642"/>
    </source>
</evidence>